<feature type="region of interest" description="Disordered" evidence="1">
    <location>
        <begin position="290"/>
        <end position="339"/>
    </location>
</feature>
<organism evidence="2">
    <name type="scientific">Pseudo-nitzschia arenysensis</name>
    <dbReference type="NCBI Taxonomy" id="697910"/>
    <lineage>
        <taxon>Eukaryota</taxon>
        <taxon>Sar</taxon>
        <taxon>Stramenopiles</taxon>
        <taxon>Ochrophyta</taxon>
        <taxon>Bacillariophyta</taxon>
        <taxon>Bacillariophyceae</taxon>
        <taxon>Bacillariophycidae</taxon>
        <taxon>Bacillariales</taxon>
        <taxon>Bacillariaceae</taxon>
        <taxon>Pseudo-nitzschia</taxon>
    </lineage>
</organism>
<feature type="region of interest" description="Disordered" evidence="1">
    <location>
        <begin position="151"/>
        <end position="215"/>
    </location>
</feature>
<feature type="compositionally biased region" description="Acidic residues" evidence="1">
    <location>
        <begin position="312"/>
        <end position="331"/>
    </location>
</feature>
<feature type="compositionally biased region" description="Acidic residues" evidence="1">
    <location>
        <begin position="167"/>
        <end position="182"/>
    </location>
</feature>
<sequence length="982" mass="110418">MRKVRANQLCYNTNSRFPNEVTHHDLKDHGTDAGTKNKRSNLPNLVSARDQVQVQGKQPKNQDRIECVDEDSSLEGSWCWEEDHYESPFYAFEQNNMAAMKTARDEAKGPRVSFKDPIYSEDGSSSLDRSSDVENLVTSLSIFSLAGARDSPEMERKEAPMKIANIEECDPEEEEEDIDEYEDRYPMSSWGYSSNEDELSPQAKHHNDSPNSCIEEAMNNTGQYQEGVFKAGKKGQISAGDLRNTVVPLTKDYSYNTNGADSVAKASFGSGMGNGNSDFDFHGMADSYKDGNGDDGNMEGDCDDNQNCKDNDNDDDDVDDNDGGGDGDDGGSGDAGDNGDDKVRFGFIIEGKGNDRRFYYHRSVSNPNEHIPWGDYDVLKGRNSGRSRILVDLPGNRLLRQEAEKREENYKSIEGSSNKEKTNYYKSVCGELRVFCDWNFWQEYTQDDETWWTKIEDPKQIRDLVAGRFRNLNKKDGRKQGKSRHLDTNMDDSNKSAIFSVGDIEPFPLASNPQVSDNDYFTKCNTNNEVGNCGENEMMNSFLMKTSVESDEIVGNNSMEMNSGYFSASMMAERNWMDMPMRRNTMKSMNEFSPVMEVDSNKTQGKSTTMSIDDDCLDNSIKSLDAPEVFEDANTRRKIYTQPSQHSLLSEISGSTCVGLSQPNTQSANDSFTININMDSKIDGGTKNMRENEMIKNRWTEPTFDLPLKKPMNRSVYMNATKTKCIDDTDSINTTSSVSKKRHIEFEDGNIYPSLEYDSTTVRRSPVYDRTFNLMPGSSGERYKNPTDWSVGGRHNMADTFSTMNMNEESSSGRTSRSNYSTRSYYSNPNSGNYSGNSRNKKEWNSGQEDVVDYSIGGNCQGAPTNQQDDLGHAKLKWSPATGRVAIKLVKNGAVHLNKPFNLEQIKSGQEKGHILVLDDEIEVKIFDDEGHLFCISDLRDIQIGCIIEMKGTRYKVSENTTPGRINSTVVVVVPKKKIRCL</sequence>
<feature type="compositionally biased region" description="Basic and acidic residues" evidence="1">
    <location>
        <begin position="21"/>
        <end position="31"/>
    </location>
</feature>
<dbReference type="EMBL" id="HBEH01000997">
    <property type="protein sequence ID" value="CAD8344107.1"/>
    <property type="molecule type" value="Transcribed_RNA"/>
</dbReference>
<proteinExistence type="predicted"/>
<dbReference type="AlphaFoldDB" id="A0A7R9ZUK2"/>
<feature type="region of interest" description="Disordered" evidence="1">
    <location>
        <begin position="803"/>
        <end position="846"/>
    </location>
</feature>
<reference evidence="2" key="1">
    <citation type="submission" date="2021-01" db="EMBL/GenBank/DDBJ databases">
        <authorList>
            <person name="Corre E."/>
            <person name="Pelletier E."/>
            <person name="Niang G."/>
            <person name="Scheremetjew M."/>
            <person name="Finn R."/>
            <person name="Kale V."/>
            <person name="Holt S."/>
            <person name="Cochrane G."/>
            <person name="Meng A."/>
            <person name="Brown T."/>
            <person name="Cohen L."/>
        </authorList>
    </citation>
    <scope>NUCLEOTIDE SEQUENCE</scope>
    <source>
        <strain evidence="2">B593</strain>
    </source>
</reference>
<accession>A0A7R9ZUK2</accession>
<protein>
    <submittedName>
        <fullName evidence="2">Uncharacterized protein</fullName>
    </submittedName>
</protein>
<feature type="region of interest" description="Disordered" evidence="1">
    <location>
        <begin position="21"/>
        <end position="44"/>
    </location>
</feature>
<name>A0A7R9ZUK2_9STRA</name>
<feature type="compositionally biased region" description="Basic and acidic residues" evidence="1">
    <location>
        <begin position="151"/>
        <end position="160"/>
    </location>
</feature>
<evidence type="ECO:0000256" key="1">
    <source>
        <dbReference type="SAM" id="MobiDB-lite"/>
    </source>
</evidence>
<gene>
    <name evidence="2" type="ORF">PARE0329_LOCUS742</name>
</gene>
<feature type="compositionally biased region" description="Low complexity" evidence="1">
    <location>
        <begin position="810"/>
        <end position="838"/>
    </location>
</feature>
<evidence type="ECO:0000313" key="2">
    <source>
        <dbReference type="EMBL" id="CAD8344107.1"/>
    </source>
</evidence>